<protein>
    <recommendedName>
        <fullName evidence="12">CDP-diacylglycerol--glycerol-3-phosphate 3-phosphatidyltransferase</fullName>
        <ecNumber evidence="12">2.7.8.5</ecNumber>
    </recommendedName>
</protein>
<keyword evidence="5 13" id="KW-0808">Transferase</keyword>
<keyword evidence="4" id="KW-0444">Lipid biosynthesis</keyword>
<evidence type="ECO:0000256" key="5">
    <source>
        <dbReference type="ARBA" id="ARBA00022679"/>
    </source>
</evidence>
<dbReference type="EMBL" id="ACZI02000003">
    <property type="protein sequence ID" value="EFV14525.2"/>
    <property type="molecule type" value="Genomic_DNA"/>
</dbReference>
<reference evidence="15 16" key="1">
    <citation type="journal article" date="2011" name="Stand. Genomic Sci.">
        <title>High quality draft genome sequence of Segniliparus rugosus CDC 945(T)= (ATCC BAA-974(T)).</title>
        <authorList>
            <person name="Earl A.M."/>
            <person name="Desjardins C.A."/>
            <person name="Fitzgerald M.G."/>
            <person name="Arachchi H.M."/>
            <person name="Zeng Q."/>
            <person name="Mehta T."/>
            <person name="Griggs A."/>
            <person name="Birren B.W."/>
            <person name="Toney N.C."/>
            <person name="Carr J."/>
            <person name="Posey J."/>
            <person name="Butler W.R."/>
        </authorList>
    </citation>
    <scope>NUCLEOTIDE SEQUENCE [LARGE SCALE GENOMIC DNA]</scope>
    <source>
        <strain evidence="16">ATCC BAA-974 / DSM 45345 / CCUG 50838 / CIP 108380 / JCM 13579 / CDC 945</strain>
    </source>
</reference>
<evidence type="ECO:0000256" key="8">
    <source>
        <dbReference type="ARBA" id="ARBA00023098"/>
    </source>
</evidence>
<dbReference type="NCBIfam" id="TIGR00560">
    <property type="entry name" value="pgsA"/>
    <property type="match status" value="1"/>
</dbReference>
<comment type="caution">
    <text evidence="15">The sequence shown here is derived from an EMBL/GenBank/DDBJ whole genome shotgun (WGS) entry which is preliminary data.</text>
</comment>
<dbReference type="PANTHER" id="PTHR14269:SF52">
    <property type="entry name" value="PHOSPHATIDYLGLYCEROPHOSPHATE SYNTHASE-RELATED"/>
    <property type="match status" value="1"/>
</dbReference>
<dbReference type="InterPro" id="IPR004570">
    <property type="entry name" value="Phosphatidylglycerol_P_synth"/>
</dbReference>
<keyword evidence="10" id="KW-0594">Phospholipid biosynthesis</keyword>
<evidence type="ECO:0000256" key="13">
    <source>
        <dbReference type="RuleBase" id="RU003750"/>
    </source>
</evidence>
<evidence type="ECO:0000256" key="10">
    <source>
        <dbReference type="ARBA" id="ARBA00023209"/>
    </source>
</evidence>
<comment type="pathway">
    <text evidence="2">Lipid metabolism; phospholipid metabolism.</text>
</comment>
<dbReference type="InterPro" id="IPR000462">
    <property type="entry name" value="CDP-OH_P_trans"/>
</dbReference>
<dbReference type="GO" id="GO:0046474">
    <property type="term" value="P:glycerophospholipid biosynthetic process"/>
    <property type="evidence" value="ECO:0007669"/>
    <property type="project" value="TreeGrafter"/>
</dbReference>
<feature type="transmembrane region" description="Helical" evidence="14">
    <location>
        <begin position="142"/>
        <end position="163"/>
    </location>
</feature>
<evidence type="ECO:0000256" key="4">
    <source>
        <dbReference type="ARBA" id="ARBA00022516"/>
    </source>
</evidence>
<dbReference type="Pfam" id="PF01066">
    <property type="entry name" value="CDP-OH_P_transf"/>
    <property type="match status" value="1"/>
</dbReference>
<sequence length="189" mass="20093">MTGLRLAAVPVFLVALFAGDGHDPFWRWAAFGVFVAACVTDQLDGYLARRFDMVTELGKFADPVADKALIGSALVGLSLLAELSWWATGVIILREAGVTALRVWALSDGVVAASIGGKIKTMLQAVAIGLLIAPLPQTWRPFLMALVVAAVVVTVGTGLDYAWRIGRGKLSKPGRCAAQGRRAEEETSR</sequence>
<evidence type="ECO:0000256" key="14">
    <source>
        <dbReference type="SAM" id="Phobius"/>
    </source>
</evidence>
<evidence type="ECO:0000256" key="12">
    <source>
        <dbReference type="NCBIfam" id="TIGR00560"/>
    </source>
</evidence>
<keyword evidence="16" id="KW-1185">Reference proteome</keyword>
<dbReference type="PROSITE" id="PS00379">
    <property type="entry name" value="CDP_ALCOHOL_P_TRANSF"/>
    <property type="match status" value="1"/>
</dbReference>
<dbReference type="UniPathway" id="UPA00085"/>
<comment type="subcellular location">
    <subcellularLocation>
        <location evidence="1">Membrane</location>
        <topology evidence="1">Multi-pass membrane protein</topology>
    </subcellularLocation>
</comment>
<dbReference type="PANTHER" id="PTHR14269">
    <property type="entry name" value="CDP-DIACYLGLYCEROL--GLYCEROL-3-PHOSPHATE 3-PHOSPHATIDYLTRANSFERASE-RELATED"/>
    <property type="match status" value="1"/>
</dbReference>
<dbReference type="GO" id="GO:0016020">
    <property type="term" value="C:membrane"/>
    <property type="evidence" value="ECO:0007669"/>
    <property type="project" value="UniProtKB-SubCell"/>
</dbReference>
<dbReference type="EC" id="2.7.8.5" evidence="12"/>
<dbReference type="GO" id="GO:0008444">
    <property type="term" value="F:CDP-diacylglycerol-glycerol-3-phosphate 3-phosphatidyltransferase activity"/>
    <property type="evidence" value="ECO:0007669"/>
    <property type="project" value="UniProtKB-UniRule"/>
</dbReference>
<evidence type="ECO:0000313" key="15">
    <source>
        <dbReference type="EMBL" id="EFV14525.2"/>
    </source>
</evidence>
<dbReference type="Gene3D" id="1.20.120.1760">
    <property type="match status" value="1"/>
</dbReference>
<evidence type="ECO:0000256" key="3">
    <source>
        <dbReference type="ARBA" id="ARBA00010441"/>
    </source>
</evidence>
<dbReference type="eggNOG" id="COG0558">
    <property type="taxonomic scope" value="Bacteria"/>
</dbReference>
<evidence type="ECO:0000256" key="11">
    <source>
        <dbReference type="ARBA" id="ARBA00023264"/>
    </source>
</evidence>
<keyword evidence="11" id="KW-1208">Phospholipid metabolism</keyword>
<dbReference type="Proteomes" id="UP000004816">
    <property type="component" value="Unassembled WGS sequence"/>
</dbReference>
<comment type="similarity">
    <text evidence="3 13">Belongs to the CDP-alcohol phosphatidyltransferase class-I family.</text>
</comment>
<keyword evidence="6 14" id="KW-0812">Transmembrane</keyword>
<dbReference type="PIRSF" id="PIRSF000847">
    <property type="entry name" value="Phos_ph_gly_syn"/>
    <property type="match status" value="1"/>
</dbReference>
<dbReference type="InterPro" id="IPR048254">
    <property type="entry name" value="CDP_ALCOHOL_P_TRANSF_CS"/>
</dbReference>
<keyword evidence="9 14" id="KW-0472">Membrane</keyword>
<evidence type="ECO:0000256" key="9">
    <source>
        <dbReference type="ARBA" id="ARBA00023136"/>
    </source>
</evidence>
<dbReference type="STRING" id="679197.HMPREF9336_00619"/>
<proteinExistence type="inferred from homology"/>
<accession>E5XM99</accession>
<name>E5XM99_SEGRC</name>
<evidence type="ECO:0000256" key="1">
    <source>
        <dbReference type="ARBA" id="ARBA00004141"/>
    </source>
</evidence>
<dbReference type="InterPro" id="IPR050324">
    <property type="entry name" value="CDP-alcohol_PTase-I"/>
</dbReference>
<evidence type="ECO:0000256" key="2">
    <source>
        <dbReference type="ARBA" id="ARBA00005074"/>
    </source>
</evidence>
<gene>
    <name evidence="15" type="ORF">HMPREF9336_00619</name>
</gene>
<dbReference type="AlphaFoldDB" id="E5XM99"/>
<organism evidence="15 16">
    <name type="scientific">Segniliparus rugosus (strain ATCC BAA-974 / DSM 45345 / CCUG 50838 / CIP 108380 / JCM 13579 / CDC 945)</name>
    <dbReference type="NCBI Taxonomy" id="679197"/>
    <lineage>
        <taxon>Bacteria</taxon>
        <taxon>Bacillati</taxon>
        <taxon>Actinomycetota</taxon>
        <taxon>Actinomycetes</taxon>
        <taxon>Mycobacteriales</taxon>
        <taxon>Segniliparaceae</taxon>
        <taxon>Segniliparus</taxon>
    </lineage>
</organism>
<dbReference type="InterPro" id="IPR043130">
    <property type="entry name" value="CDP-OH_PTrfase_TM_dom"/>
</dbReference>
<evidence type="ECO:0000313" key="16">
    <source>
        <dbReference type="Proteomes" id="UP000004816"/>
    </source>
</evidence>
<keyword evidence="7 14" id="KW-1133">Transmembrane helix</keyword>
<dbReference type="HOGENOM" id="CLU_051314_2_0_11"/>
<keyword evidence="8" id="KW-0443">Lipid metabolism</keyword>
<evidence type="ECO:0000256" key="6">
    <source>
        <dbReference type="ARBA" id="ARBA00022692"/>
    </source>
</evidence>
<evidence type="ECO:0000256" key="7">
    <source>
        <dbReference type="ARBA" id="ARBA00022989"/>
    </source>
</evidence>